<dbReference type="OrthoDB" id="432970at2759"/>
<keyword evidence="2 4" id="KW-0863">Zinc-finger</keyword>
<reference evidence="6 7" key="1">
    <citation type="submission" date="2018-06" db="EMBL/GenBank/DDBJ databases">
        <title>A transcriptomic atlas of mushroom development highlights an independent origin of complex multicellularity.</title>
        <authorList>
            <consortium name="DOE Joint Genome Institute"/>
            <person name="Krizsan K."/>
            <person name="Almasi E."/>
            <person name="Merenyi Z."/>
            <person name="Sahu N."/>
            <person name="Viragh M."/>
            <person name="Koszo T."/>
            <person name="Mondo S."/>
            <person name="Kiss B."/>
            <person name="Balint B."/>
            <person name="Kues U."/>
            <person name="Barry K."/>
            <person name="Hegedus J.C."/>
            <person name="Henrissat B."/>
            <person name="Johnson J."/>
            <person name="Lipzen A."/>
            <person name="Ohm R."/>
            <person name="Nagy I."/>
            <person name="Pangilinan J."/>
            <person name="Yan J."/>
            <person name="Xiong Y."/>
            <person name="Grigoriev I.V."/>
            <person name="Hibbett D.S."/>
            <person name="Nagy L.G."/>
        </authorList>
    </citation>
    <scope>NUCLEOTIDE SEQUENCE [LARGE SCALE GENOMIC DNA]</scope>
    <source>
        <strain evidence="6 7">SZMC22713</strain>
    </source>
</reference>
<evidence type="ECO:0000259" key="5">
    <source>
        <dbReference type="PROSITE" id="PS50865"/>
    </source>
</evidence>
<dbReference type="Gene3D" id="1.25.40.20">
    <property type="entry name" value="Ankyrin repeat-containing domain"/>
    <property type="match status" value="1"/>
</dbReference>
<protein>
    <recommendedName>
        <fullName evidence="5">MYND-type domain-containing protein</fullName>
    </recommendedName>
</protein>
<dbReference type="InterPro" id="IPR002893">
    <property type="entry name" value="Znf_MYND"/>
</dbReference>
<dbReference type="Gene3D" id="6.10.140.2220">
    <property type="match status" value="1"/>
</dbReference>
<dbReference type="Pfam" id="PF01753">
    <property type="entry name" value="zf-MYND"/>
    <property type="match status" value="1"/>
</dbReference>
<organism evidence="6 7">
    <name type="scientific">Rickenella mellea</name>
    <dbReference type="NCBI Taxonomy" id="50990"/>
    <lineage>
        <taxon>Eukaryota</taxon>
        <taxon>Fungi</taxon>
        <taxon>Dikarya</taxon>
        <taxon>Basidiomycota</taxon>
        <taxon>Agaricomycotina</taxon>
        <taxon>Agaricomycetes</taxon>
        <taxon>Hymenochaetales</taxon>
        <taxon>Rickenellaceae</taxon>
        <taxon>Rickenella</taxon>
    </lineage>
</organism>
<sequence length="521" mass="59035">MPTTPALKCPPQLPRKLLRELSRNPVVTGGPLAYAQCEIDELRYKVAIRALPVDHSWPIQGTTFHSTLLQIGASTGDLTLAYEMIRLGANVDAIDYRGRTPLLHAIQYLVAADVKTEGRLLQPESNDPYGFQNAGPRMKMVATLLIEQRADVNFIWNDSTCLTILLRSKFKHWDIIGLLMAHGAREGVGPESRNVFVLLREEKERLSELLRTRPSKRPPRPCPCFSGHLLSDCHGKETRPFPYYFLCPCKSGLVYANCCKKRKVSWWDMWNEERGIIETWRKDLPVYLPLPHDTITILLRLRDERLTPSPSSENFRRPTDVPLAVAQTGIPPEMADADILKSCLDAFLRSGSVDPAFAFAMKKVRWNARPLGRKLPKTYAVDLAQAFNEYVDDYVASGQDFRQKMEIEIAAKLGSSCGALYRVCEANGCNEQEGRSLKQLKYCRECRMAVYCSVTCQRAHWPIHKNVCCSTSQTEQPLPSQRVLQEKLSQMVVATFSASIEQIKDSEPERFLELFPNGLFE</sequence>
<dbReference type="STRING" id="50990.A0A4Y7QBL2"/>
<evidence type="ECO:0000313" key="6">
    <source>
        <dbReference type="EMBL" id="TDL24220.1"/>
    </source>
</evidence>
<evidence type="ECO:0000256" key="1">
    <source>
        <dbReference type="ARBA" id="ARBA00022723"/>
    </source>
</evidence>
<evidence type="ECO:0000313" key="7">
    <source>
        <dbReference type="Proteomes" id="UP000294933"/>
    </source>
</evidence>
<evidence type="ECO:0000256" key="2">
    <source>
        <dbReference type="ARBA" id="ARBA00022771"/>
    </source>
</evidence>
<keyword evidence="3" id="KW-0862">Zinc</keyword>
<keyword evidence="7" id="KW-1185">Reference proteome</keyword>
<accession>A0A4Y7QBL2</accession>
<dbReference type="AlphaFoldDB" id="A0A4Y7QBL2"/>
<proteinExistence type="predicted"/>
<evidence type="ECO:0000256" key="4">
    <source>
        <dbReference type="PROSITE-ProRule" id="PRU00134"/>
    </source>
</evidence>
<dbReference type="EMBL" id="ML170167">
    <property type="protein sequence ID" value="TDL24220.1"/>
    <property type="molecule type" value="Genomic_DNA"/>
</dbReference>
<keyword evidence="1" id="KW-0479">Metal-binding</keyword>
<dbReference type="Proteomes" id="UP000294933">
    <property type="component" value="Unassembled WGS sequence"/>
</dbReference>
<gene>
    <name evidence="6" type="ORF">BD410DRAFT_786321</name>
</gene>
<name>A0A4Y7QBL2_9AGAM</name>
<feature type="domain" description="MYND-type" evidence="5">
    <location>
        <begin position="426"/>
        <end position="468"/>
    </location>
</feature>
<dbReference type="InterPro" id="IPR036770">
    <property type="entry name" value="Ankyrin_rpt-contain_sf"/>
</dbReference>
<dbReference type="SUPFAM" id="SSF144232">
    <property type="entry name" value="HIT/MYND zinc finger-like"/>
    <property type="match status" value="1"/>
</dbReference>
<dbReference type="VEuPathDB" id="FungiDB:BD410DRAFT_786321"/>
<dbReference type="SUPFAM" id="SSF48403">
    <property type="entry name" value="Ankyrin repeat"/>
    <property type="match status" value="1"/>
</dbReference>
<evidence type="ECO:0000256" key="3">
    <source>
        <dbReference type="ARBA" id="ARBA00022833"/>
    </source>
</evidence>
<dbReference type="PROSITE" id="PS50865">
    <property type="entry name" value="ZF_MYND_2"/>
    <property type="match status" value="1"/>
</dbReference>
<dbReference type="GO" id="GO:0008270">
    <property type="term" value="F:zinc ion binding"/>
    <property type="evidence" value="ECO:0007669"/>
    <property type="project" value="UniProtKB-KW"/>
</dbReference>